<feature type="signal peptide" evidence="2">
    <location>
        <begin position="1"/>
        <end position="18"/>
    </location>
</feature>
<evidence type="ECO:0000256" key="2">
    <source>
        <dbReference type="SAM" id="SignalP"/>
    </source>
</evidence>
<comment type="caution">
    <text evidence="3">The sequence shown here is derived from an EMBL/GenBank/DDBJ whole genome shotgun (WGS) entry which is preliminary data.</text>
</comment>
<feature type="transmembrane region" description="Helical" evidence="1">
    <location>
        <begin position="72"/>
        <end position="90"/>
    </location>
</feature>
<dbReference type="EMBL" id="MKGL01000062">
    <property type="protein sequence ID" value="RNF08633.1"/>
    <property type="molecule type" value="Genomic_DNA"/>
</dbReference>
<feature type="transmembrane region" description="Helical" evidence="1">
    <location>
        <begin position="148"/>
        <end position="168"/>
    </location>
</feature>
<organism evidence="3 4">
    <name type="scientific">Trypanosoma rangeli</name>
    <dbReference type="NCBI Taxonomy" id="5698"/>
    <lineage>
        <taxon>Eukaryota</taxon>
        <taxon>Discoba</taxon>
        <taxon>Euglenozoa</taxon>
        <taxon>Kinetoplastea</taxon>
        <taxon>Metakinetoplastina</taxon>
        <taxon>Trypanosomatida</taxon>
        <taxon>Trypanosomatidae</taxon>
        <taxon>Trypanosoma</taxon>
        <taxon>Herpetosoma</taxon>
    </lineage>
</organism>
<evidence type="ECO:0000256" key="1">
    <source>
        <dbReference type="SAM" id="Phobius"/>
    </source>
</evidence>
<sequence>MIRFGPFLSLSLNILVDGAYITLKYPVDFFYVNAGMNVQLPNSLEGQALSMRYSLDDIRCEDYGSNFELGQVFSLLIIFMAMFTAVFVILVKSISAFLPAVWVSIWMAVIICSVATSAPWKPLCDRFCIGDPLHQIPEGTKITMPSGGLALCLISLVGCNVVVILSVLL</sequence>
<proteinExistence type="predicted"/>
<dbReference type="Proteomes" id="UP000283634">
    <property type="component" value="Unassembled WGS sequence"/>
</dbReference>
<evidence type="ECO:0000313" key="4">
    <source>
        <dbReference type="Proteomes" id="UP000283634"/>
    </source>
</evidence>
<keyword evidence="1" id="KW-0812">Transmembrane</keyword>
<evidence type="ECO:0000313" key="3">
    <source>
        <dbReference type="EMBL" id="RNF08633.1"/>
    </source>
</evidence>
<evidence type="ECO:0008006" key="5">
    <source>
        <dbReference type="Google" id="ProtNLM"/>
    </source>
</evidence>
<protein>
    <recommendedName>
        <fullName evidence="5">Amastin</fullName>
    </recommendedName>
</protein>
<dbReference type="GeneID" id="40326592"/>
<keyword evidence="1" id="KW-0472">Membrane</keyword>
<dbReference type="AlphaFoldDB" id="A0A422NT54"/>
<keyword evidence="1" id="KW-1133">Transmembrane helix</keyword>
<accession>A0A422NT54</accession>
<keyword evidence="2" id="KW-0732">Signal</keyword>
<dbReference type="RefSeq" id="XP_029240514.1">
    <property type="nucleotide sequence ID" value="XM_029379658.1"/>
</dbReference>
<name>A0A422NT54_TRYRA</name>
<reference evidence="3 4" key="1">
    <citation type="journal article" date="2018" name="BMC Genomics">
        <title>Genomic comparison of Trypanosoma conorhini and Trypanosoma rangeli to Trypanosoma cruzi strains of high and low virulence.</title>
        <authorList>
            <person name="Bradwell K.R."/>
            <person name="Koparde V.N."/>
            <person name="Matveyev A.V."/>
            <person name="Serrano M.G."/>
            <person name="Alves J.M."/>
            <person name="Parikh H."/>
            <person name="Huang B."/>
            <person name="Lee V."/>
            <person name="Espinosa-Alvarez O."/>
            <person name="Ortiz P.A."/>
            <person name="Costa-Martins A.G."/>
            <person name="Teixeira M.M."/>
            <person name="Buck G.A."/>
        </authorList>
    </citation>
    <scope>NUCLEOTIDE SEQUENCE [LARGE SCALE GENOMIC DNA]</scope>
    <source>
        <strain evidence="3 4">AM80</strain>
    </source>
</reference>
<feature type="transmembrane region" description="Helical" evidence="1">
    <location>
        <begin position="97"/>
        <end position="116"/>
    </location>
</feature>
<feature type="chain" id="PRO_5019491965" description="Amastin" evidence="2">
    <location>
        <begin position="19"/>
        <end position="169"/>
    </location>
</feature>
<dbReference type="OMA" id="TIRIMNI"/>
<keyword evidence="4" id="KW-1185">Reference proteome</keyword>
<gene>
    <name evidence="3" type="ORF">TraAM80_02659</name>
</gene>